<dbReference type="WBParaSite" id="EEL_0000328701-mRNA-1">
    <property type="protein sequence ID" value="EEL_0000328701-mRNA-1"/>
    <property type="gene ID" value="EEL_0000328701"/>
</dbReference>
<accession>A0A0R3RP75</accession>
<keyword evidence="1" id="KW-1185">Reference proteome</keyword>
<dbReference type="STRING" id="1147741.A0A0R3RP75"/>
<name>A0A0R3RP75_9BILA</name>
<protein>
    <submittedName>
        <fullName evidence="2">KH_dom_type_1 domain-containing protein</fullName>
    </submittedName>
</protein>
<dbReference type="GO" id="GO:0003723">
    <property type="term" value="F:RNA binding"/>
    <property type="evidence" value="ECO:0007669"/>
    <property type="project" value="InterPro"/>
</dbReference>
<evidence type="ECO:0000313" key="1">
    <source>
        <dbReference type="Proteomes" id="UP000050640"/>
    </source>
</evidence>
<dbReference type="Gene3D" id="3.30.1370.10">
    <property type="entry name" value="K Homology domain, type 1"/>
    <property type="match status" value="1"/>
</dbReference>
<dbReference type="SUPFAM" id="SSF54791">
    <property type="entry name" value="Eukaryotic type KH-domain (KH-domain type I)"/>
    <property type="match status" value="1"/>
</dbReference>
<dbReference type="InterPro" id="IPR036612">
    <property type="entry name" value="KH_dom_type_1_sf"/>
</dbReference>
<dbReference type="Proteomes" id="UP000050640">
    <property type="component" value="Unplaced"/>
</dbReference>
<evidence type="ECO:0000313" key="2">
    <source>
        <dbReference type="WBParaSite" id="EEL_0000328701-mRNA-1"/>
    </source>
</evidence>
<dbReference type="AlphaFoldDB" id="A0A0R3RP75"/>
<reference evidence="2" key="1">
    <citation type="submission" date="2017-02" db="UniProtKB">
        <authorList>
            <consortium name="WormBaseParasite"/>
        </authorList>
    </citation>
    <scope>IDENTIFICATION</scope>
</reference>
<organism evidence="1 2">
    <name type="scientific">Elaeophora elaphi</name>
    <dbReference type="NCBI Taxonomy" id="1147741"/>
    <lineage>
        <taxon>Eukaryota</taxon>
        <taxon>Metazoa</taxon>
        <taxon>Ecdysozoa</taxon>
        <taxon>Nematoda</taxon>
        <taxon>Chromadorea</taxon>
        <taxon>Rhabditida</taxon>
        <taxon>Spirurina</taxon>
        <taxon>Spiruromorpha</taxon>
        <taxon>Filarioidea</taxon>
        <taxon>Onchocercidae</taxon>
        <taxon>Elaeophora</taxon>
    </lineage>
</organism>
<proteinExistence type="predicted"/>
<sequence>MLPTSTERAVTISGSADSIVDCMRHICQILLEAPAKGNTLPYRPKPTFNPSLLATSAAAAAAS</sequence>